<dbReference type="Pfam" id="PF00486">
    <property type="entry name" value="Trans_reg_C"/>
    <property type="match status" value="1"/>
</dbReference>
<gene>
    <name evidence="8" type="ORF">B1H19_08940</name>
</gene>
<dbReference type="Gene3D" id="1.25.40.10">
    <property type="entry name" value="Tetratricopeptide repeat domain"/>
    <property type="match status" value="1"/>
</dbReference>
<keyword evidence="5" id="KW-0804">Transcription</keyword>
<dbReference type="Proteomes" id="UP000192726">
    <property type="component" value="Chromosome"/>
</dbReference>
<protein>
    <recommendedName>
        <fullName evidence="7">OmpR/PhoB-type domain-containing protein</fullName>
    </recommendedName>
</protein>
<dbReference type="PRINTS" id="PR00364">
    <property type="entry name" value="DISEASERSIST"/>
</dbReference>
<dbReference type="InterPro" id="IPR051677">
    <property type="entry name" value="AfsR-DnrI-RedD_regulator"/>
</dbReference>
<keyword evidence="2" id="KW-0902">Two-component regulatory system</keyword>
<dbReference type="SMART" id="SM01043">
    <property type="entry name" value="BTAD"/>
    <property type="match status" value="1"/>
</dbReference>
<evidence type="ECO:0000313" key="8">
    <source>
        <dbReference type="EMBL" id="ARF54305.1"/>
    </source>
</evidence>
<evidence type="ECO:0000256" key="5">
    <source>
        <dbReference type="ARBA" id="ARBA00023163"/>
    </source>
</evidence>
<dbReference type="GO" id="GO:0000160">
    <property type="term" value="P:phosphorelay signal transduction system"/>
    <property type="evidence" value="ECO:0007669"/>
    <property type="project" value="UniProtKB-KW"/>
</dbReference>
<evidence type="ECO:0000256" key="6">
    <source>
        <dbReference type="PROSITE-ProRule" id="PRU01091"/>
    </source>
</evidence>
<evidence type="ECO:0000256" key="3">
    <source>
        <dbReference type="ARBA" id="ARBA00023015"/>
    </source>
</evidence>
<proteinExistence type="inferred from homology"/>
<dbReference type="InterPro" id="IPR011990">
    <property type="entry name" value="TPR-like_helical_dom_sf"/>
</dbReference>
<dbReference type="AlphaFoldDB" id="A0A1V0TMY0"/>
<dbReference type="InterPro" id="IPR036388">
    <property type="entry name" value="WH-like_DNA-bd_sf"/>
</dbReference>
<dbReference type="GO" id="GO:0043531">
    <property type="term" value="F:ADP binding"/>
    <property type="evidence" value="ECO:0007669"/>
    <property type="project" value="InterPro"/>
</dbReference>
<dbReference type="Gene3D" id="1.10.10.10">
    <property type="entry name" value="Winged helix-like DNA-binding domain superfamily/Winged helix DNA-binding domain"/>
    <property type="match status" value="1"/>
</dbReference>
<keyword evidence="4 6" id="KW-0238">DNA-binding</keyword>
<dbReference type="SUPFAM" id="SSF46894">
    <property type="entry name" value="C-terminal effector domain of the bipartite response regulators"/>
    <property type="match status" value="1"/>
</dbReference>
<feature type="DNA-binding region" description="OmpR/PhoB-type" evidence="6">
    <location>
        <begin position="1"/>
        <end position="98"/>
    </location>
</feature>
<dbReference type="Pfam" id="PF03704">
    <property type="entry name" value="BTAD"/>
    <property type="match status" value="1"/>
</dbReference>
<evidence type="ECO:0000259" key="7">
    <source>
        <dbReference type="PROSITE" id="PS51755"/>
    </source>
</evidence>
<dbReference type="Gene3D" id="3.40.50.300">
    <property type="entry name" value="P-loop containing nucleotide triphosphate hydrolases"/>
    <property type="match status" value="1"/>
</dbReference>
<dbReference type="InterPro" id="IPR005158">
    <property type="entry name" value="BTAD"/>
</dbReference>
<accession>A0A1V0TMY0</accession>
<dbReference type="InterPro" id="IPR027417">
    <property type="entry name" value="P-loop_NTPase"/>
</dbReference>
<dbReference type="STRING" id="553510.B1H19_08940"/>
<dbReference type="KEGG" id="sgv:B1H19_08940"/>
<dbReference type="EMBL" id="CP020569">
    <property type="protein sequence ID" value="ARF54305.1"/>
    <property type="molecule type" value="Genomic_DNA"/>
</dbReference>
<organism evidence="8 9">
    <name type="scientific">Streptomyces gilvosporeus</name>
    <dbReference type="NCBI Taxonomy" id="553510"/>
    <lineage>
        <taxon>Bacteria</taxon>
        <taxon>Bacillati</taxon>
        <taxon>Actinomycetota</taxon>
        <taxon>Actinomycetes</taxon>
        <taxon>Kitasatosporales</taxon>
        <taxon>Streptomycetaceae</taxon>
        <taxon>Streptomyces</taxon>
    </lineage>
</organism>
<evidence type="ECO:0000256" key="1">
    <source>
        <dbReference type="ARBA" id="ARBA00005820"/>
    </source>
</evidence>
<sequence>MGDQLRFHILGSLEVTKENQRIAIGGARQRTILALLLLNPGRIVSVDTLVETVWNGRPPATARTQVAICIAALRKRFKDEGCDDDVIVTAHPGYLLALENHYVDAVEFEHLMLHAQEAAKEQRTADAAARYEQALALWRGPALSGVAGTLVEDEMERLEELRLAGYDGYVAAQLDLGHHNDLIPGLLSVVRDHPLRERSRCALMLAQYRVGRRAEALETFREGREQFIDGLGLEPGPDMRELHQAILRDDPALMAPVAAAPPPQPKAPRTAPLELPADIPAFVGREDSLADLDTLLHDEDRQPAMALITGGAGVGKTGLAVHWAHRAAEEFPDGLLFADMRGYDEAHEPATADVVLGWFLRSLGVPEAEIPAGTQERAALYRSVLAGRRVLIVLDNVRSFEQVRDLVPGSSRSCVLLTSRGLLEQLVVRHGAVRVHLDVLHRAEATELLARFIGADRVNTARADAERLVELCDLLPLTVRTAAVRLAAKPHWPIAYLVSRLANEERRLDELSSGESQVRSSFALSYRALPPDAAMLYRRLALLDAPDFTGWVGAALLAIDTGRAEGLMECLVDAHLLQSVGFDATGQPRYGFRDLLRLHAREVAAEEGTAADQREALHRAFRGRLSVAESPRRREFAAGPRGQLLIGSGGTAALDLLTASPSN</sequence>
<dbReference type="CDD" id="cd00383">
    <property type="entry name" value="trans_reg_C"/>
    <property type="match status" value="1"/>
</dbReference>
<dbReference type="InterPro" id="IPR001867">
    <property type="entry name" value="OmpR/PhoB-type_DNA-bd"/>
</dbReference>
<name>A0A1V0TMY0_9ACTN</name>
<dbReference type="OrthoDB" id="7628974at2"/>
<reference evidence="8 9" key="1">
    <citation type="submission" date="2017-04" db="EMBL/GenBank/DDBJ databases">
        <title>Complete Genome Sequence of Streptomyces gilvosporeus F607, a Capable Producer of Natamycin.</title>
        <authorList>
            <person name="Zong G."/>
            <person name="Zhong C."/>
            <person name="Fu J."/>
            <person name="Qin R."/>
            <person name="Cao G."/>
        </authorList>
    </citation>
    <scope>NUCLEOTIDE SEQUENCE [LARGE SCALE GENOMIC DNA]</scope>
    <source>
        <strain evidence="8 9">F607</strain>
    </source>
</reference>
<dbReference type="PANTHER" id="PTHR35807">
    <property type="entry name" value="TRANSCRIPTIONAL REGULATOR REDD-RELATED"/>
    <property type="match status" value="1"/>
</dbReference>
<dbReference type="SMART" id="SM00862">
    <property type="entry name" value="Trans_reg_C"/>
    <property type="match status" value="1"/>
</dbReference>
<keyword evidence="9" id="KW-1185">Reference proteome</keyword>
<dbReference type="PROSITE" id="PS51755">
    <property type="entry name" value="OMPR_PHOB"/>
    <property type="match status" value="1"/>
</dbReference>
<keyword evidence="3" id="KW-0805">Transcription regulation</keyword>
<dbReference type="CDD" id="cd15831">
    <property type="entry name" value="BTAD"/>
    <property type="match status" value="1"/>
</dbReference>
<dbReference type="SUPFAM" id="SSF52540">
    <property type="entry name" value="P-loop containing nucleoside triphosphate hydrolases"/>
    <property type="match status" value="1"/>
</dbReference>
<feature type="domain" description="OmpR/PhoB-type" evidence="7">
    <location>
        <begin position="1"/>
        <end position="98"/>
    </location>
</feature>
<evidence type="ECO:0000256" key="4">
    <source>
        <dbReference type="ARBA" id="ARBA00023125"/>
    </source>
</evidence>
<evidence type="ECO:0000256" key="2">
    <source>
        <dbReference type="ARBA" id="ARBA00023012"/>
    </source>
</evidence>
<dbReference type="InterPro" id="IPR016032">
    <property type="entry name" value="Sig_transdc_resp-reg_C-effctor"/>
</dbReference>
<dbReference type="GO" id="GO:0006355">
    <property type="term" value="P:regulation of DNA-templated transcription"/>
    <property type="evidence" value="ECO:0007669"/>
    <property type="project" value="InterPro"/>
</dbReference>
<comment type="similarity">
    <text evidence="1">Belongs to the AfsR/DnrI/RedD regulatory family.</text>
</comment>
<dbReference type="GO" id="GO:0003677">
    <property type="term" value="F:DNA binding"/>
    <property type="evidence" value="ECO:0007669"/>
    <property type="project" value="UniProtKB-UniRule"/>
</dbReference>
<dbReference type="SUPFAM" id="SSF48452">
    <property type="entry name" value="TPR-like"/>
    <property type="match status" value="1"/>
</dbReference>
<evidence type="ECO:0000313" key="9">
    <source>
        <dbReference type="Proteomes" id="UP000192726"/>
    </source>
</evidence>
<dbReference type="PANTHER" id="PTHR35807:SF1">
    <property type="entry name" value="TRANSCRIPTIONAL REGULATOR REDD"/>
    <property type="match status" value="1"/>
</dbReference>